<reference evidence="1" key="1">
    <citation type="journal article" date="2021" name="PeerJ">
        <title>Extensive microbial diversity within the chicken gut microbiome revealed by metagenomics and culture.</title>
        <authorList>
            <person name="Gilroy R."/>
            <person name="Ravi A."/>
            <person name="Getino M."/>
            <person name="Pursley I."/>
            <person name="Horton D.L."/>
            <person name="Alikhan N.F."/>
            <person name="Baker D."/>
            <person name="Gharbi K."/>
            <person name="Hall N."/>
            <person name="Watson M."/>
            <person name="Adriaenssens E.M."/>
            <person name="Foster-Nyarko E."/>
            <person name="Jarju S."/>
            <person name="Secka A."/>
            <person name="Antonio M."/>
            <person name="Oren A."/>
            <person name="Chaudhuri R.R."/>
            <person name="La Ragione R."/>
            <person name="Hildebrand F."/>
            <person name="Pallen M.J."/>
        </authorList>
    </citation>
    <scope>NUCLEOTIDE SEQUENCE</scope>
    <source>
        <strain evidence="1">ChiBcec21-2208</strain>
    </source>
</reference>
<dbReference type="InterPro" id="IPR010093">
    <property type="entry name" value="SinI_DNA-bd"/>
</dbReference>
<dbReference type="GO" id="GO:0003677">
    <property type="term" value="F:DNA binding"/>
    <property type="evidence" value="ECO:0007669"/>
    <property type="project" value="UniProtKB-KW"/>
</dbReference>
<dbReference type="NCBIfam" id="TIGR01764">
    <property type="entry name" value="excise"/>
    <property type="match status" value="1"/>
</dbReference>
<comment type="caution">
    <text evidence="1">The sequence shown here is derived from an EMBL/GenBank/DDBJ whole genome shotgun (WGS) entry which is preliminary data.</text>
</comment>
<accession>A0A921ILD8</accession>
<evidence type="ECO:0000313" key="1">
    <source>
        <dbReference type="EMBL" id="HJG28967.1"/>
    </source>
</evidence>
<proteinExistence type="predicted"/>
<organism evidence="1 2">
    <name type="scientific">Subdoligranulum variabile</name>
    <dbReference type="NCBI Taxonomy" id="214851"/>
    <lineage>
        <taxon>Bacteria</taxon>
        <taxon>Bacillati</taxon>
        <taxon>Bacillota</taxon>
        <taxon>Clostridia</taxon>
        <taxon>Eubacteriales</taxon>
        <taxon>Oscillospiraceae</taxon>
        <taxon>Subdoligranulum</taxon>
    </lineage>
</organism>
<sequence length="77" mass="9177">MDNEKAMACEKKRSDVPVWHRYTLTIEEAAGYYHIGETKLRMLVDEHPNEDFFVMNGNRVLIKREKFERYLDRATAV</sequence>
<dbReference type="InterPro" id="IPR015122">
    <property type="entry name" value="Tn916-Xis"/>
</dbReference>
<dbReference type="Pfam" id="PF09035">
    <property type="entry name" value="Tn916-Xis"/>
    <property type="match status" value="1"/>
</dbReference>
<dbReference type="AlphaFoldDB" id="A0A921ILD8"/>
<name>A0A921ILD8_9FIRM</name>
<dbReference type="Gene3D" id="3.90.105.50">
    <property type="match status" value="1"/>
</dbReference>
<reference evidence="1" key="2">
    <citation type="submission" date="2021-09" db="EMBL/GenBank/DDBJ databases">
        <authorList>
            <person name="Gilroy R."/>
        </authorList>
    </citation>
    <scope>NUCLEOTIDE SEQUENCE</scope>
    <source>
        <strain evidence="1">ChiBcec21-2208</strain>
    </source>
</reference>
<dbReference type="InterPro" id="IPR038148">
    <property type="entry name" value="Tn1545/Tn916_Xis"/>
</dbReference>
<keyword evidence="1" id="KW-0238">DNA-binding</keyword>
<dbReference type="EMBL" id="DYVE01000260">
    <property type="protein sequence ID" value="HJG28967.1"/>
    <property type="molecule type" value="Genomic_DNA"/>
</dbReference>
<gene>
    <name evidence="1" type="ORF">K8V20_10060</name>
</gene>
<evidence type="ECO:0000313" key="2">
    <source>
        <dbReference type="Proteomes" id="UP000782880"/>
    </source>
</evidence>
<protein>
    <submittedName>
        <fullName evidence="1">Excisionase family DNA-binding protein</fullName>
    </submittedName>
</protein>
<dbReference type="Proteomes" id="UP000782880">
    <property type="component" value="Unassembled WGS sequence"/>
</dbReference>